<evidence type="ECO:0000256" key="1">
    <source>
        <dbReference type="ARBA" id="ARBA00006432"/>
    </source>
</evidence>
<dbReference type="STRING" id="22663.A0A2I0I0A0"/>
<proteinExistence type="inferred from homology"/>
<keyword evidence="2" id="KW-0436">Ligase</keyword>
<dbReference type="SUPFAM" id="SSF56801">
    <property type="entry name" value="Acetyl-CoA synthetase-like"/>
    <property type="match status" value="1"/>
</dbReference>
<gene>
    <name evidence="4" type="ORF">CRG98_042219</name>
</gene>
<dbReference type="InterPro" id="IPR045851">
    <property type="entry name" value="AMP-bd_C_sf"/>
</dbReference>
<dbReference type="PANTHER" id="PTHR43859:SF5">
    <property type="entry name" value="ISOVALERATE--COA LIGASE AAE2"/>
    <property type="match status" value="1"/>
</dbReference>
<evidence type="ECO:0000259" key="3">
    <source>
        <dbReference type="Pfam" id="PF13193"/>
    </source>
</evidence>
<dbReference type="PANTHER" id="PTHR43859">
    <property type="entry name" value="ACYL-ACTIVATING ENZYME"/>
    <property type="match status" value="1"/>
</dbReference>
<dbReference type="Pfam" id="PF13193">
    <property type="entry name" value="AMP-binding_C"/>
    <property type="match status" value="1"/>
</dbReference>
<comment type="caution">
    <text evidence="4">The sequence shown here is derived from an EMBL/GenBank/DDBJ whole genome shotgun (WGS) entry which is preliminary data.</text>
</comment>
<name>A0A2I0I0A0_PUNGR</name>
<reference evidence="4 5" key="1">
    <citation type="submission" date="2017-11" db="EMBL/GenBank/DDBJ databases">
        <title>De-novo sequencing of pomegranate (Punica granatum L.) genome.</title>
        <authorList>
            <person name="Akparov Z."/>
            <person name="Amiraslanov A."/>
            <person name="Hajiyeva S."/>
            <person name="Abbasov M."/>
            <person name="Kaur K."/>
            <person name="Hamwieh A."/>
            <person name="Solovyev V."/>
            <person name="Salamov A."/>
            <person name="Braich B."/>
            <person name="Kosarev P."/>
            <person name="Mahmoud A."/>
            <person name="Hajiyev E."/>
            <person name="Babayeva S."/>
            <person name="Izzatullayeva V."/>
            <person name="Mammadov A."/>
            <person name="Mammadov A."/>
            <person name="Sharifova S."/>
            <person name="Ojaghi J."/>
            <person name="Eynullazada K."/>
            <person name="Bayramov B."/>
            <person name="Abdulazimova A."/>
            <person name="Shahmuradov I."/>
        </authorList>
    </citation>
    <scope>NUCLEOTIDE SEQUENCE [LARGE SCALE GENOMIC DNA]</scope>
    <source>
        <strain evidence="5">cv. AG2017</strain>
        <tissue evidence="4">Leaf</tissue>
    </source>
</reference>
<dbReference type="InterPro" id="IPR025110">
    <property type="entry name" value="AMP-bd_C"/>
</dbReference>
<organism evidence="4 5">
    <name type="scientific">Punica granatum</name>
    <name type="common">Pomegranate</name>
    <dbReference type="NCBI Taxonomy" id="22663"/>
    <lineage>
        <taxon>Eukaryota</taxon>
        <taxon>Viridiplantae</taxon>
        <taxon>Streptophyta</taxon>
        <taxon>Embryophyta</taxon>
        <taxon>Tracheophyta</taxon>
        <taxon>Spermatophyta</taxon>
        <taxon>Magnoliopsida</taxon>
        <taxon>eudicotyledons</taxon>
        <taxon>Gunneridae</taxon>
        <taxon>Pentapetalae</taxon>
        <taxon>rosids</taxon>
        <taxon>malvids</taxon>
        <taxon>Myrtales</taxon>
        <taxon>Lythraceae</taxon>
        <taxon>Punica</taxon>
    </lineage>
</organism>
<dbReference type="EMBL" id="PGOL01004413">
    <property type="protein sequence ID" value="PKI37391.1"/>
    <property type="molecule type" value="Genomic_DNA"/>
</dbReference>
<evidence type="ECO:0000313" key="5">
    <source>
        <dbReference type="Proteomes" id="UP000233551"/>
    </source>
</evidence>
<comment type="similarity">
    <text evidence="1">Belongs to the ATP-dependent AMP-binding enzyme family.</text>
</comment>
<dbReference type="Proteomes" id="UP000233551">
    <property type="component" value="Unassembled WGS sequence"/>
</dbReference>
<evidence type="ECO:0000313" key="4">
    <source>
        <dbReference type="EMBL" id="PKI37391.1"/>
    </source>
</evidence>
<feature type="domain" description="AMP-binding enzyme C-terminal" evidence="3">
    <location>
        <begin position="7"/>
        <end position="75"/>
    </location>
</feature>
<sequence>MKFGCAHSHPAVLETAVVARPDNHWGQTPCAFVKPKEGYQISDYKIIDFCRARLPHYMAPWTVVFEDLPRTSTGKVQKFILREKANALGSLS</sequence>
<dbReference type="AlphaFoldDB" id="A0A2I0I0A0"/>
<accession>A0A2I0I0A0</accession>
<keyword evidence="5" id="KW-1185">Reference proteome</keyword>
<dbReference type="Gene3D" id="3.30.300.30">
    <property type="match status" value="1"/>
</dbReference>
<protein>
    <recommendedName>
        <fullName evidence="3">AMP-binding enzyme C-terminal domain-containing protein</fullName>
    </recommendedName>
</protein>
<dbReference type="GO" id="GO:0016874">
    <property type="term" value="F:ligase activity"/>
    <property type="evidence" value="ECO:0007669"/>
    <property type="project" value="UniProtKB-KW"/>
</dbReference>
<evidence type="ECO:0000256" key="2">
    <source>
        <dbReference type="ARBA" id="ARBA00022598"/>
    </source>
</evidence>